<evidence type="ECO:0000313" key="2">
    <source>
        <dbReference type="Proteomes" id="UP000023435"/>
    </source>
</evidence>
<evidence type="ECO:0000313" key="1">
    <source>
        <dbReference type="EMBL" id="KWS05193.1"/>
    </source>
</evidence>
<organism evidence="1 2">
    <name type="scientific">Lysobacter capsici AZ78</name>
    <dbReference type="NCBI Taxonomy" id="1444315"/>
    <lineage>
        <taxon>Bacteria</taxon>
        <taxon>Pseudomonadati</taxon>
        <taxon>Pseudomonadota</taxon>
        <taxon>Gammaproteobacteria</taxon>
        <taxon>Lysobacterales</taxon>
        <taxon>Lysobacteraceae</taxon>
        <taxon>Lysobacter</taxon>
    </lineage>
</organism>
<name>A0A125MN22_9GAMM</name>
<sequence length="48" mass="5348">MGELGIHWLSPKTGSGGWTRRYKPRWLRSLAGKLLHDCDGLRARCGPG</sequence>
<keyword evidence="2" id="KW-1185">Reference proteome</keyword>
<gene>
    <name evidence="1" type="ORF">AZ78_2744</name>
</gene>
<reference evidence="1 2" key="1">
    <citation type="journal article" date="2014" name="Genome Announc.">
        <title>Draft Genome Sequence of Lysobacter capsici AZ78, a Bacterium Antagonistic to Plant-Pathogenic Oomycetes.</title>
        <authorList>
            <person name="Puopolo G."/>
            <person name="Sonego P."/>
            <person name="Engelen K."/>
            <person name="Pertot I."/>
        </authorList>
    </citation>
    <scope>NUCLEOTIDE SEQUENCE [LARGE SCALE GENOMIC DNA]</scope>
    <source>
        <strain evidence="1 2">AZ78</strain>
    </source>
</reference>
<dbReference type="EMBL" id="JAJA02000001">
    <property type="protein sequence ID" value="KWS05193.1"/>
    <property type="molecule type" value="Genomic_DNA"/>
</dbReference>
<comment type="caution">
    <text evidence="1">The sequence shown here is derived from an EMBL/GenBank/DDBJ whole genome shotgun (WGS) entry which is preliminary data.</text>
</comment>
<accession>A0A125MN22</accession>
<proteinExistence type="predicted"/>
<dbReference type="AlphaFoldDB" id="A0A125MN22"/>
<dbReference type="Proteomes" id="UP000023435">
    <property type="component" value="Unassembled WGS sequence"/>
</dbReference>
<protein>
    <submittedName>
        <fullName evidence="1">Uncharacterized protein</fullName>
    </submittedName>
</protein>